<comment type="caution">
    <text evidence="1">The sequence shown here is derived from an EMBL/GenBank/DDBJ whole genome shotgun (WGS) entry which is preliminary data.</text>
</comment>
<sequence length="24" mass="2761">MHEQTGETSITEMASMIFTLFRVT</sequence>
<protein>
    <submittedName>
        <fullName evidence="1">Uncharacterized protein</fullName>
    </submittedName>
</protein>
<name>A0A1V9XRN1_9ACAR</name>
<organism evidence="1 2">
    <name type="scientific">Tropilaelaps mercedesae</name>
    <dbReference type="NCBI Taxonomy" id="418985"/>
    <lineage>
        <taxon>Eukaryota</taxon>
        <taxon>Metazoa</taxon>
        <taxon>Ecdysozoa</taxon>
        <taxon>Arthropoda</taxon>
        <taxon>Chelicerata</taxon>
        <taxon>Arachnida</taxon>
        <taxon>Acari</taxon>
        <taxon>Parasitiformes</taxon>
        <taxon>Mesostigmata</taxon>
        <taxon>Gamasina</taxon>
        <taxon>Dermanyssoidea</taxon>
        <taxon>Laelapidae</taxon>
        <taxon>Tropilaelaps</taxon>
    </lineage>
</organism>
<proteinExistence type="predicted"/>
<keyword evidence="2" id="KW-1185">Reference proteome</keyword>
<evidence type="ECO:0000313" key="1">
    <source>
        <dbReference type="EMBL" id="OQR76160.1"/>
    </source>
</evidence>
<accession>A0A1V9XRN1</accession>
<dbReference type="AlphaFoldDB" id="A0A1V9XRN1"/>
<dbReference type="Proteomes" id="UP000192247">
    <property type="component" value="Unassembled WGS sequence"/>
</dbReference>
<dbReference type="EMBL" id="MNPL01005232">
    <property type="protein sequence ID" value="OQR76160.1"/>
    <property type="molecule type" value="Genomic_DNA"/>
</dbReference>
<gene>
    <name evidence="1" type="ORF">BIW11_03138</name>
</gene>
<dbReference type="InParanoid" id="A0A1V9XRN1"/>
<evidence type="ECO:0000313" key="2">
    <source>
        <dbReference type="Proteomes" id="UP000192247"/>
    </source>
</evidence>
<reference evidence="1 2" key="1">
    <citation type="journal article" date="2017" name="Gigascience">
        <title>Draft genome of the honey bee ectoparasitic mite, Tropilaelaps mercedesae, is shaped by the parasitic life history.</title>
        <authorList>
            <person name="Dong X."/>
            <person name="Armstrong S.D."/>
            <person name="Xia D."/>
            <person name="Makepeace B.L."/>
            <person name="Darby A.C."/>
            <person name="Kadowaki T."/>
        </authorList>
    </citation>
    <scope>NUCLEOTIDE SEQUENCE [LARGE SCALE GENOMIC DNA]</scope>
    <source>
        <strain evidence="1">Wuxi-XJTLU</strain>
    </source>
</reference>